<keyword evidence="4" id="KW-1185">Reference proteome</keyword>
<feature type="compositionally biased region" description="Basic and acidic residues" evidence="1">
    <location>
        <begin position="246"/>
        <end position="267"/>
    </location>
</feature>
<keyword evidence="2" id="KW-0732">Signal</keyword>
<evidence type="ECO:0000313" key="3">
    <source>
        <dbReference type="EMBL" id="KAJ3578398.1"/>
    </source>
</evidence>
<proteinExistence type="predicted"/>
<evidence type="ECO:0000313" key="4">
    <source>
        <dbReference type="Proteomes" id="UP001148614"/>
    </source>
</evidence>
<organism evidence="3 4">
    <name type="scientific">Xylaria arbuscula</name>
    <dbReference type="NCBI Taxonomy" id="114810"/>
    <lineage>
        <taxon>Eukaryota</taxon>
        <taxon>Fungi</taxon>
        <taxon>Dikarya</taxon>
        <taxon>Ascomycota</taxon>
        <taxon>Pezizomycotina</taxon>
        <taxon>Sordariomycetes</taxon>
        <taxon>Xylariomycetidae</taxon>
        <taxon>Xylariales</taxon>
        <taxon>Xylariaceae</taxon>
        <taxon>Xylaria</taxon>
    </lineage>
</organism>
<feature type="region of interest" description="Disordered" evidence="1">
    <location>
        <begin position="217"/>
        <end position="306"/>
    </location>
</feature>
<feature type="chain" id="PRO_5040754374" evidence="2">
    <location>
        <begin position="18"/>
        <end position="756"/>
    </location>
</feature>
<evidence type="ECO:0000256" key="2">
    <source>
        <dbReference type="SAM" id="SignalP"/>
    </source>
</evidence>
<name>A0A9W8NL88_9PEZI</name>
<dbReference type="Proteomes" id="UP001148614">
    <property type="component" value="Unassembled WGS sequence"/>
</dbReference>
<sequence>MKFLSLLTLLCSNSVLASSSDLLLRDNKCPPQKDGNTDDQIIAAYKSTGQCFSYINGGNRDKSIAPCAGPDGYCQKVKNSTSDITGCKLFIAEGTTIDPKLYNYDADCNAWYPGECLCECEFCDEIVEFVIEGLAQLDNIICLVMLSAFQEILDVGLTFVPGGQASSAVKAAVQGAKSFYENGEEAASFFGGWIGPACGIDDFHFDPASVFDPLVNAPDSMSRGPPVGCKRKSGCRQLDPVPDPPTKPDQDKPTDEPKTTADQKTTEQPKTSIDPATTTTEQPAKTTESQTITTTTTSSETSTSTPGAGCAYCGEFDKKNVARNEKYGEMYARAGKADSSPACVLPPAEDISTKRGFTDLVFDKFLPRSTWFAERALTEKESKFTATLGKLNYQWTFSVGKYAPSGDAASIPEITKYWRFKDPGNEQECSVELEQVAASQISIGDYDTDHVFEAQTLTRFFVWLTDEDPNGVGTTYKKPSTKWVTQNVLGDGSFKIIKPGNTNPGDLFTPSEGEVCTEFWTPVLLMAYGFGRSDGVKSISGGKTVERIPADRGNANLVLLLKVINNAKKIYFEGKKPKSEWKKHETQSQSRLEVRRAVSPFQYLAAEDVAAKDTMWKKWARVSNWIDLVCHEFDQQYKWGTEKGEPENSMGTASLRSLYAYFIDKELAGIEEQAAKWASDAKKGFDKQWPKLSSAEKAWRQKAFGTNGFATAKKMQFPRPANLPVGASVYGAYGWGEVTFDASNQNPNIGLPAKIV</sequence>
<evidence type="ECO:0000256" key="1">
    <source>
        <dbReference type="SAM" id="MobiDB-lite"/>
    </source>
</evidence>
<protein>
    <submittedName>
        <fullName evidence="3">Uncharacterized protein</fullName>
    </submittedName>
</protein>
<dbReference type="VEuPathDB" id="FungiDB:F4678DRAFT_485624"/>
<dbReference type="VEuPathDB" id="FungiDB:F4678DRAFT_479554"/>
<gene>
    <name evidence="3" type="ORF">NPX13_g2172</name>
</gene>
<dbReference type="EMBL" id="JANPWZ010000220">
    <property type="protein sequence ID" value="KAJ3578398.1"/>
    <property type="molecule type" value="Genomic_DNA"/>
</dbReference>
<reference evidence="3" key="1">
    <citation type="submission" date="2022-07" db="EMBL/GenBank/DDBJ databases">
        <title>Genome Sequence of Xylaria arbuscula.</title>
        <authorList>
            <person name="Buettner E."/>
        </authorList>
    </citation>
    <scope>NUCLEOTIDE SEQUENCE</scope>
    <source>
        <strain evidence="3">VT107</strain>
    </source>
</reference>
<dbReference type="AlphaFoldDB" id="A0A9W8NL88"/>
<feature type="signal peptide" evidence="2">
    <location>
        <begin position="1"/>
        <end position="17"/>
    </location>
</feature>
<accession>A0A9W8NL88</accession>
<feature type="compositionally biased region" description="Low complexity" evidence="1">
    <location>
        <begin position="275"/>
        <end position="305"/>
    </location>
</feature>
<comment type="caution">
    <text evidence="3">The sequence shown here is derived from an EMBL/GenBank/DDBJ whole genome shotgun (WGS) entry which is preliminary data.</text>
</comment>